<sequence>MSKWDFSTLKDITTCMCDGNWIESKDQSVEGIRLVQTGNIGEGIYLDKPNHAKFISDETFSRLKCTEVFRGDVLVSRLPTPVGRACLLPHSNTRMVTAVDCTIIRFNKGKFLPEYFIYFSMSTNYLSQVNKHLAGSTRVRISRKNLESIIVPLPPLETQKLIAQTLDTAAELLAMRKQQLAELDNLIKSTFYDMFGDVATNEKKWEVEKLGNISGVQGGLQVTSKRVENSIELPYLRVANVYRDLLDLREIKMIKVTEAEAEKVCLVKGDILIVEGHGNPTEIGRSAVWDASIQPCLHQNHLIRVRVDTNFALPIFISHYINSPSGKQQMFKVGKTTSGLNTISTKNVKETFVVLPPLPLQTQFAEIVTQIEAQKALVKKAIDETQTLFDSLMSEYFD</sequence>
<organism evidence="5">
    <name type="scientific">bioreactor metagenome</name>
    <dbReference type="NCBI Taxonomy" id="1076179"/>
    <lineage>
        <taxon>unclassified sequences</taxon>
        <taxon>metagenomes</taxon>
        <taxon>ecological metagenomes</taxon>
    </lineage>
</organism>
<name>A0A644U0I7_9ZZZZ</name>
<dbReference type="InterPro" id="IPR000055">
    <property type="entry name" value="Restrct_endonuc_typeI_TRD"/>
</dbReference>
<evidence type="ECO:0000256" key="1">
    <source>
        <dbReference type="ARBA" id="ARBA00010923"/>
    </source>
</evidence>
<reference evidence="5" key="1">
    <citation type="submission" date="2019-08" db="EMBL/GenBank/DDBJ databases">
        <authorList>
            <person name="Kucharzyk K."/>
            <person name="Murdoch R.W."/>
            <person name="Higgins S."/>
            <person name="Loffler F."/>
        </authorList>
    </citation>
    <scope>NUCLEOTIDE SEQUENCE</scope>
</reference>
<dbReference type="Pfam" id="PF01420">
    <property type="entry name" value="Methylase_S"/>
    <property type="match status" value="2"/>
</dbReference>
<dbReference type="PANTHER" id="PTHR30408">
    <property type="entry name" value="TYPE-1 RESTRICTION ENZYME ECOKI SPECIFICITY PROTEIN"/>
    <property type="match status" value="1"/>
</dbReference>
<dbReference type="SUPFAM" id="SSF116734">
    <property type="entry name" value="DNA methylase specificity domain"/>
    <property type="match status" value="2"/>
</dbReference>
<keyword evidence="2" id="KW-0680">Restriction system</keyword>
<dbReference type="EMBL" id="VSSQ01000059">
    <property type="protein sequence ID" value="MPL71401.1"/>
    <property type="molecule type" value="Genomic_DNA"/>
</dbReference>
<evidence type="ECO:0000256" key="3">
    <source>
        <dbReference type="ARBA" id="ARBA00023125"/>
    </source>
</evidence>
<dbReference type="InterPro" id="IPR052021">
    <property type="entry name" value="Type-I_RS_S_subunit"/>
</dbReference>
<dbReference type="PANTHER" id="PTHR30408:SF12">
    <property type="entry name" value="TYPE I RESTRICTION ENZYME MJAVIII SPECIFICITY SUBUNIT"/>
    <property type="match status" value="1"/>
</dbReference>
<dbReference type="Gene3D" id="3.90.220.20">
    <property type="entry name" value="DNA methylase specificity domains"/>
    <property type="match status" value="2"/>
</dbReference>
<evidence type="ECO:0000256" key="2">
    <source>
        <dbReference type="ARBA" id="ARBA00022747"/>
    </source>
</evidence>
<dbReference type="GO" id="GO:0009307">
    <property type="term" value="P:DNA restriction-modification system"/>
    <property type="evidence" value="ECO:0007669"/>
    <property type="project" value="UniProtKB-KW"/>
</dbReference>
<comment type="caution">
    <text evidence="5">The sequence shown here is derived from an EMBL/GenBank/DDBJ whole genome shotgun (WGS) entry which is preliminary data.</text>
</comment>
<protein>
    <recommendedName>
        <fullName evidence="4">Type I restriction modification DNA specificity domain-containing protein</fullName>
    </recommendedName>
</protein>
<feature type="domain" description="Type I restriction modification DNA specificity" evidence="4">
    <location>
        <begin position="1"/>
        <end position="183"/>
    </location>
</feature>
<dbReference type="InterPro" id="IPR044946">
    <property type="entry name" value="Restrct_endonuc_typeI_TRD_sf"/>
</dbReference>
<dbReference type="AlphaFoldDB" id="A0A644U0I7"/>
<feature type="domain" description="Type I restriction modification DNA specificity" evidence="4">
    <location>
        <begin position="203"/>
        <end position="383"/>
    </location>
</feature>
<dbReference type="GO" id="GO:0003677">
    <property type="term" value="F:DNA binding"/>
    <property type="evidence" value="ECO:0007669"/>
    <property type="project" value="UniProtKB-KW"/>
</dbReference>
<evidence type="ECO:0000259" key="4">
    <source>
        <dbReference type="Pfam" id="PF01420"/>
    </source>
</evidence>
<proteinExistence type="inferred from homology"/>
<comment type="similarity">
    <text evidence="1">Belongs to the type-I restriction system S methylase family.</text>
</comment>
<dbReference type="CDD" id="cd17253">
    <property type="entry name" value="RMtype1_S_Eco933I-TRD2-CR2_like"/>
    <property type="match status" value="1"/>
</dbReference>
<keyword evidence="3" id="KW-0238">DNA-binding</keyword>
<evidence type="ECO:0000313" key="5">
    <source>
        <dbReference type="EMBL" id="MPL71401.1"/>
    </source>
</evidence>
<gene>
    <name evidence="5" type="ORF">SDC9_17176</name>
</gene>
<accession>A0A644U0I7</accession>